<dbReference type="STRING" id="907931.GCA_000165675_00723"/>
<name>A0A4R5N826_9LACO</name>
<dbReference type="Pfam" id="PF00781">
    <property type="entry name" value="DAGK_cat"/>
    <property type="match status" value="1"/>
</dbReference>
<dbReference type="Gene3D" id="3.40.50.10330">
    <property type="entry name" value="Probable inorganic polyphosphate/atp-NAD kinase, domain 1"/>
    <property type="match status" value="1"/>
</dbReference>
<evidence type="ECO:0000256" key="1">
    <source>
        <dbReference type="ARBA" id="ARBA00001946"/>
    </source>
</evidence>
<evidence type="ECO:0000256" key="6">
    <source>
        <dbReference type="ARBA" id="ARBA00022741"/>
    </source>
</evidence>
<keyword evidence="6" id="KW-0547">Nucleotide-binding</keyword>
<dbReference type="GO" id="GO:0008654">
    <property type="term" value="P:phospholipid biosynthetic process"/>
    <property type="evidence" value="ECO:0007669"/>
    <property type="project" value="UniProtKB-KW"/>
</dbReference>
<protein>
    <recommendedName>
        <fullName evidence="14">DAGKc domain-containing protein</fullName>
    </recommendedName>
</protein>
<feature type="domain" description="DAGKc" evidence="14">
    <location>
        <begin position="1"/>
        <end position="133"/>
    </location>
</feature>
<comment type="similarity">
    <text evidence="2">Belongs to the diacylglycerol/lipid kinase family.</text>
</comment>
<reference evidence="15 16" key="1">
    <citation type="journal article" date="2019" name="Appl. Microbiol. Biotechnol.">
        <title>Uncovering carbohydrate metabolism through a genotype-phenotype association study of 56 lactic acid bacteria genomes.</title>
        <authorList>
            <person name="Buron-Moles G."/>
            <person name="Chailyan A."/>
            <person name="Dolejs I."/>
            <person name="Forster J."/>
            <person name="Miks M.H."/>
        </authorList>
    </citation>
    <scope>NUCLEOTIDE SEQUENCE [LARGE SCALE GENOMIC DNA]</scope>
    <source>
        <strain evidence="15 16">ATCC 700006</strain>
    </source>
</reference>
<keyword evidence="12" id="KW-1208">Phospholipid metabolism</keyword>
<keyword evidence="3" id="KW-0444">Lipid biosynthesis</keyword>
<evidence type="ECO:0000313" key="16">
    <source>
        <dbReference type="Proteomes" id="UP000295681"/>
    </source>
</evidence>
<dbReference type="InterPro" id="IPR050187">
    <property type="entry name" value="Lipid_Phosphate_FormReg"/>
</dbReference>
<dbReference type="Proteomes" id="UP000295681">
    <property type="component" value="Unassembled WGS sequence"/>
</dbReference>
<keyword evidence="5" id="KW-0479">Metal-binding</keyword>
<accession>A0A4R5N826</accession>
<dbReference type="GO" id="GO:0005886">
    <property type="term" value="C:plasma membrane"/>
    <property type="evidence" value="ECO:0007669"/>
    <property type="project" value="TreeGrafter"/>
</dbReference>
<dbReference type="InterPro" id="IPR045540">
    <property type="entry name" value="YegS/DAGK_C"/>
</dbReference>
<comment type="cofactor">
    <cofactor evidence="1">
        <name>Mg(2+)</name>
        <dbReference type="ChEBI" id="CHEBI:18420"/>
    </cofactor>
</comment>
<feature type="region of interest" description="Disordered" evidence="13">
    <location>
        <begin position="308"/>
        <end position="331"/>
    </location>
</feature>
<dbReference type="GO" id="GO:0004143">
    <property type="term" value="F:ATP-dependent diacylglycerol kinase activity"/>
    <property type="evidence" value="ECO:0007669"/>
    <property type="project" value="TreeGrafter"/>
</dbReference>
<dbReference type="EMBL" id="PUFI01000015">
    <property type="protein sequence ID" value="TDG67596.1"/>
    <property type="molecule type" value="Genomic_DNA"/>
</dbReference>
<evidence type="ECO:0000256" key="13">
    <source>
        <dbReference type="SAM" id="MobiDB-lite"/>
    </source>
</evidence>
<dbReference type="GO" id="GO:0005524">
    <property type="term" value="F:ATP binding"/>
    <property type="evidence" value="ECO:0007669"/>
    <property type="project" value="UniProtKB-KW"/>
</dbReference>
<feature type="compositionally biased region" description="Basic and acidic residues" evidence="13">
    <location>
        <begin position="310"/>
        <end position="331"/>
    </location>
</feature>
<dbReference type="SUPFAM" id="SSF111331">
    <property type="entry name" value="NAD kinase/diacylglycerol kinase-like"/>
    <property type="match status" value="1"/>
</dbReference>
<evidence type="ECO:0000259" key="14">
    <source>
        <dbReference type="PROSITE" id="PS50146"/>
    </source>
</evidence>
<dbReference type="PROSITE" id="PS50146">
    <property type="entry name" value="DAGK"/>
    <property type="match status" value="1"/>
</dbReference>
<evidence type="ECO:0000313" key="15">
    <source>
        <dbReference type="EMBL" id="TDG67596.1"/>
    </source>
</evidence>
<keyword evidence="8" id="KW-0067">ATP-binding</keyword>
<evidence type="ECO:0000256" key="8">
    <source>
        <dbReference type="ARBA" id="ARBA00022840"/>
    </source>
</evidence>
<dbReference type="InterPro" id="IPR005218">
    <property type="entry name" value="Diacylglycerol/lipid_kinase"/>
</dbReference>
<keyword evidence="10" id="KW-0443">Lipid metabolism</keyword>
<evidence type="ECO:0000256" key="3">
    <source>
        <dbReference type="ARBA" id="ARBA00022516"/>
    </source>
</evidence>
<keyword evidence="7" id="KW-0418">Kinase</keyword>
<dbReference type="InterPro" id="IPR016064">
    <property type="entry name" value="NAD/diacylglycerol_kinase_sf"/>
</dbReference>
<evidence type="ECO:0000256" key="11">
    <source>
        <dbReference type="ARBA" id="ARBA00023209"/>
    </source>
</evidence>
<dbReference type="PANTHER" id="PTHR12358">
    <property type="entry name" value="SPHINGOSINE KINASE"/>
    <property type="match status" value="1"/>
</dbReference>
<evidence type="ECO:0000256" key="12">
    <source>
        <dbReference type="ARBA" id="ARBA00023264"/>
    </source>
</evidence>
<keyword evidence="9" id="KW-0460">Magnesium</keyword>
<dbReference type="Gene3D" id="2.60.200.40">
    <property type="match status" value="1"/>
</dbReference>
<evidence type="ECO:0000256" key="4">
    <source>
        <dbReference type="ARBA" id="ARBA00022679"/>
    </source>
</evidence>
<keyword evidence="11" id="KW-0594">Phospholipid biosynthesis</keyword>
<dbReference type="GO" id="GO:0046872">
    <property type="term" value="F:metal ion binding"/>
    <property type="evidence" value="ECO:0007669"/>
    <property type="project" value="UniProtKB-KW"/>
</dbReference>
<evidence type="ECO:0000256" key="10">
    <source>
        <dbReference type="ARBA" id="ARBA00023098"/>
    </source>
</evidence>
<keyword evidence="16" id="KW-1185">Reference proteome</keyword>
<dbReference type="InterPro" id="IPR017438">
    <property type="entry name" value="ATP-NAD_kinase_N"/>
</dbReference>
<proteinExistence type="inferred from homology"/>
<keyword evidence="4" id="KW-0808">Transferase</keyword>
<evidence type="ECO:0000256" key="9">
    <source>
        <dbReference type="ARBA" id="ARBA00022842"/>
    </source>
</evidence>
<sequence length="331" mass="36377">MKRARIIYNPTAGREAIKREMLDILAVYESAGYETSTFATTPEPMSAAKEAERAAKAGFDLIVAAGGDGTINEVVNGLAPLNERPLLAVIPAGTTNDYARALKLPRDEPLESAKVILKKETIHMDIGKITKDNQEKYFMNIAALGTISEVTYAVPSLMKSLYGYLAYLVKGAELLTRIKPVNVKVEYDDGEYSGKTSMIFLALTNSVGGFESIVPDAKLDDGYFTLLIVKESNLAQILTIVAKMINGGKHIDDPQLIYKKTNQVKITPLTNDQMKVNIDGEYGGDAPMAFTDMPRHIELVANLSAMSRLPEPDRDSEVERHLAEEAKKFEK</sequence>
<gene>
    <name evidence="15" type="ORF">C5L23_001395</name>
</gene>
<dbReference type="Pfam" id="PF19279">
    <property type="entry name" value="YegS_C"/>
    <property type="match status" value="1"/>
</dbReference>
<dbReference type="InterPro" id="IPR001206">
    <property type="entry name" value="Diacylglycerol_kinase_cat_dom"/>
</dbReference>
<dbReference type="SMART" id="SM00046">
    <property type="entry name" value="DAGKc"/>
    <property type="match status" value="1"/>
</dbReference>
<dbReference type="PANTHER" id="PTHR12358:SF106">
    <property type="entry name" value="LIPID KINASE YEGS"/>
    <property type="match status" value="1"/>
</dbReference>
<evidence type="ECO:0000256" key="2">
    <source>
        <dbReference type="ARBA" id="ARBA00005983"/>
    </source>
</evidence>
<dbReference type="NCBIfam" id="NF009603">
    <property type="entry name" value="PRK13055.1"/>
    <property type="match status" value="1"/>
</dbReference>
<organism evidence="15 16">
    <name type="scientific">Leuconostoc fallax</name>
    <dbReference type="NCBI Taxonomy" id="1251"/>
    <lineage>
        <taxon>Bacteria</taxon>
        <taxon>Bacillati</taxon>
        <taxon>Bacillota</taxon>
        <taxon>Bacilli</taxon>
        <taxon>Lactobacillales</taxon>
        <taxon>Lactobacillaceae</taxon>
        <taxon>Leuconostoc</taxon>
    </lineage>
</organism>
<dbReference type="AlphaFoldDB" id="A0A4R5N826"/>
<evidence type="ECO:0000256" key="5">
    <source>
        <dbReference type="ARBA" id="ARBA00022723"/>
    </source>
</evidence>
<dbReference type="NCBIfam" id="TIGR00147">
    <property type="entry name" value="YegS/Rv2252/BmrU family lipid kinase"/>
    <property type="match status" value="1"/>
</dbReference>
<dbReference type="RefSeq" id="WP_010008022.1">
    <property type="nucleotide sequence ID" value="NZ_JAGYGP010000001.1"/>
</dbReference>
<evidence type="ECO:0000256" key="7">
    <source>
        <dbReference type="ARBA" id="ARBA00022777"/>
    </source>
</evidence>
<comment type="caution">
    <text evidence="15">The sequence shown here is derived from an EMBL/GenBank/DDBJ whole genome shotgun (WGS) entry which is preliminary data.</text>
</comment>